<proteinExistence type="predicted"/>
<dbReference type="HOGENOM" id="CLU_2215081_0_0_1"/>
<evidence type="ECO:0000256" key="1">
    <source>
        <dbReference type="SAM" id="MobiDB-lite"/>
    </source>
</evidence>
<keyword evidence="3" id="KW-1185">Reference proteome</keyword>
<protein>
    <submittedName>
        <fullName evidence="2">Uncharacterized protein</fullName>
    </submittedName>
</protein>
<accession>A0BZ40</accession>
<dbReference type="GeneID" id="5016989"/>
<name>A0BZ40_PARTE</name>
<dbReference type="Proteomes" id="UP000000600">
    <property type="component" value="Unassembled WGS sequence"/>
</dbReference>
<dbReference type="RefSeq" id="XP_001431205.1">
    <property type="nucleotide sequence ID" value="XM_001431168.1"/>
</dbReference>
<reference evidence="2 3" key="1">
    <citation type="journal article" date="2006" name="Nature">
        <title>Global trends of whole-genome duplications revealed by the ciliate Paramecium tetraurelia.</title>
        <authorList>
            <consortium name="Genoscope"/>
            <person name="Aury J.-M."/>
            <person name="Jaillon O."/>
            <person name="Duret L."/>
            <person name="Noel B."/>
            <person name="Jubin C."/>
            <person name="Porcel B.M."/>
            <person name="Segurens B."/>
            <person name="Daubin V."/>
            <person name="Anthouard V."/>
            <person name="Aiach N."/>
            <person name="Arnaiz O."/>
            <person name="Billaut A."/>
            <person name="Beisson J."/>
            <person name="Blanc I."/>
            <person name="Bouhouche K."/>
            <person name="Camara F."/>
            <person name="Duharcourt S."/>
            <person name="Guigo R."/>
            <person name="Gogendeau D."/>
            <person name="Katinka M."/>
            <person name="Keller A.-M."/>
            <person name="Kissmehl R."/>
            <person name="Klotz C."/>
            <person name="Koll F."/>
            <person name="Le Moue A."/>
            <person name="Lepere C."/>
            <person name="Malinsky S."/>
            <person name="Nowacki M."/>
            <person name="Nowak J.K."/>
            <person name="Plattner H."/>
            <person name="Poulain J."/>
            <person name="Ruiz F."/>
            <person name="Serrano V."/>
            <person name="Zagulski M."/>
            <person name="Dessen P."/>
            <person name="Betermier M."/>
            <person name="Weissenbach J."/>
            <person name="Scarpelli C."/>
            <person name="Schachter V."/>
            <person name="Sperling L."/>
            <person name="Meyer E."/>
            <person name="Cohen J."/>
            <person name="Wincker P."/>
        </authorList>
    </citation>
    <scope>NUCLEOTIDE SEQUENCE [LARGE SCALE GENOMIC DNA]</scope>
    <source>
        <strain evidence="2 3">Stock d4-2</strain>
    </source>
</reference>
<gene>
    <name evidence="2" type="ORF">GSPATT00033660001</name>
</gene>
<dbReference type="KEGG" id="ptm:GSPATT00033660001"/>
<feature type="region of interest" description="Disordered" evidence="1">
    <location>
        <begin position="1"/>
        <end position="21"/>
    </location>
</feature>
<sequence length="107" mass="12618">MIQQITDQEEDNTSIDQQKQTQQSLQSLIQIMAIQNNNEDEHNYASRDRNCSISYCQFAMFAHKSDLIKRVVQPLQIDGFNEIEKSKTHLRRKTQRGVEYIIEDTEQ</sequence>
<dbReference type="AlphaFoldDB" id="A0BZ40"/>
<organism evidence="2 3">
    <name type="scientific">Paramecium tetraurelia</name>
    <dbReference type="NCBI Taxonomy" id="5888"/>
    <lineage>
        <taxon>Eukaryota</taxon>
        <taxon>Sar</taxon>
        <taxon>Alveolata</taxon>
        <taxon>Ciliophora</taxon>
        <taxon>Intramacronucleata</taxon>
        <taxon>Oligohymenophorea</taxon>
        <taxon>Peniculida</taxon>
        <taxon>Parameciidae</taxon>
        <taxon>Paramecium</taxon>
    </lineage>
</organism>
<dbReference type="OrthoDB" id="10462662at2759"/>
<dbReference type="EMBL" id="CT868028">
    <property type="protein sequence ID" value="CAK63807.1"/>
    <property type="molecule type" value="Genomic_DNA"/>
</dbReference>
<dbReference type="InParanoid" id="A0BZ40"/>
<evidence type="ECO:0000313" key="3">
    <source>
        <dbReference type="Proteomes" id="UP000000600"/>
    </source>
</evidence>
<evidence type="ECO:0000313" key="2">
    <source>
        <dbReference type="EMBL" id="CAK63807.1"/>
    </source>
</evidence>